<reference evidence="2 3" key="1">
    <citation type="journal article" date="2024" name="Science">
        <title>Giant polyketide synthase enzymes in the biosynthesis of giant marine polyether toxins.</title>
        <authorList>
            <person name="Fallon T.R."/>
            <person name="Shende V.V."/>
            <person name="Wierzbicki I.H."/>
            <person name="Pendleton A.L."/>
            <person name="Watervoot N.F."/>
            <person name="Auber R.P."/>
            <person name="Gonzalez D.J."/>
            <person name="Wisecaver J.H."/>
            <person name="Moore B.S."/>
        </authorList>
    </citation>
    <scope>NUCLEOTIDE SEQUENCE [LARGE SCALE GENOMIC DNA]</scope>
    <source>
        <strain evidence="2 3">12B1</strain>
    </source>
</reference>
<name>A0AB34J1E5_PRYPA</name>
<feature type="compositionally biased region" description="Low complexity" evidence="1">
    <location>
        <begin position="16"/>
        <end position="28"/>
    </location>
</feature>
<keyword evidence="3" id="KW-1185">Reference proteome</keyword>
<evidence type="ECO:0000256" key="1">
    <source>
        <dbReference type="SAM" id="MobiDB-lite"/>
    </source>
</evidence>
<feature type="compositionally biased region" description="Polar residues" evidence="1">
    <location>
        <begin position="78"/>
        <end position="89"/>
    </location>
</feature>
<feature type="region of interest" description="Disordered" evidence="1">
    <location>
        <begin position="1"/>
        <end position="96"/>
    </location>
</feature>
<sequence>MPSRPPASRRLSNGTRLSAAPLAASPRSDTVRAGCSLSPQPAASKEHEGPSEESGDEVTPPWAISKQRPREAWHETGSRVSSATTTDSPRPSPIPTALLALPRAVVVAAMKQKPTHTPPDASREARREIREWMEQAHLLKQRADILSRSVLPRHLAADKEIAEALCPSIHSTSPEHRPSAFDCAH</sequence>
<feature type="compositionally biased region" description="Basic and acidic residues" evidence="1">
    <location>
        <begin position="68"/>
        <end position="77"/>
    </location>
</feature>
<dbReference type="EMBL" id="JBGBPQ010000015">
    <property type="protein sequence ID" value="KAL1510518.1"/>
    <property type="molecule type" value="Genomic_DNA"/>
</dbReference>
<evidence type="ECO:0000313" key="2">
    <source>
        <dbReference type="EMBL" id="KAL1510518.1"/>
    </source>
</evidence>
<comment type="caution">
    <text evidence="2">The sequence shown here is derived from an EMBL/GenBank/DDBJ whole genome shotgun (WGS) entry which is preliminary data.</text>
</comment>
<dbReference type="Proteomes" id="UP001515480">
    <property type="component" value="Unassembled WGS sequence"/>
</dbReference>
<dbReference type="AlphaFoldDB" id="A0AB34J1E5"/>
<protein>
    <submittedName>
        <fullName evidence="2">Uncharacterized protein</fullName>
    </submittedName>
</protein>
<evidence type="ECO:0000313" key="3">
    <source>
        <dbReference type="Proteomes" id="UP001515480"/>
    </source>
</evidence>
<accession>A0AB34J1E5</accession>
<organism evidence="2 3">
    <name type="scientific">Prymnesium parvum</name>
    <name type="common">Toxic golden alga</name>
    <dbReference type="NCBI Taxonomy" id="97485"/>
    <lineage>
        <taxon>Eukaryota</taxon>
        <taxon>Haptista</taxon>
        <taxon>Haptophyta</taxon>
        <taxon>Prymnesiophyceae</taxon>
        <taxon>Prymnesiales</taxon>
        <taxon>Prymnesiaceae</taxon>
        <taxon>Prymnesium</taxon>
    </lineage>
</organism>
<proteinExistence type="predicted"/>
<gene>
    <name evidence="2" type="ORF">AB1Y20_006821</name>
</gene>